<evidence type="ECO:0000256" key="1">
    <source>
        <dbReference type="ARBA" id="ARBA00023015"/>
    </source>
</evidence>
<reference evidence="6 7" key="1">
    <citation type="submission" date="2016-10" db="EMBL/GenBank/DDBJ databases">
        <authorList>
            <person name="de Groot N.N."/>
        </authorList>
    </citation>
    <scope>NUCLEOTIDE SEQUENCE [LARGE SCALE GENOMIC DNA]</scope>
    <source>
        <strain evidence="6 7">DSM 15123</strain>
    </source>
</reference>
<dbReference type="STRING" id="1121117.SAMN02745977_02502"/>
<dbReference type="GO" id="GO:0031419">
    <property type="term" value="F:cobalamin binding"/>
    <property type="evidence" value="ECO:0007669"/>
    <property type="project" value="InterPro"/>
</dbReference>
<dbReference type="Pfam" id="PF02607">
    <property type="entry name" value="B12-binding_2"/>
    <property type="match status" value="1"/>
</dbReference>
<dbReference type="InterPro" id="IPR036594">
    <property type="entry name" value="Meth_synthase_dom"/>
</dbReference>
<evidence type="ECO:0000256" key="3">
    <source>
        <dbReference type="ARBA" id="ARBA00023163"/>
    </source>
</evidence>
<dbReference type="GO" id="GO:0046872">
    <property type="term" value="F:metal ion binding"/>
    <property type="evidence" value="ECO:0007669"/>
    <property type="project" value="InterPro"/>
</dbReference>
<dbReference type="CDD" id="cd01104">
    <property type="entry name" value="HTH_MlrA-CarA"/>
    <property type="match status" value="1"/>
</dbReference>
<dbReference type="AlphaFoldDB" id="A0A1H8KXB6"/>
<dbReference type="SMART" id="SM00422">
    <property type="entry name" value="HTH_MERR"/>
    <property type="match status" value="1"/>
</dbReference>
<protein>
    <submittedName>
        <fullName evidence="6">DNA-binding transcriptional regulator, MerR family</fullName>
    </submittedName>
</protein>
<dbReference type="GO" id="GO:0003700">
    <property type="term" value="F:DNA-binding transcription factor activity"/>
    <property type="evidence" value="ECO:0007669"/>
    <property type="project" value="InterPro"/>
</dbReference>
<dbReference type="Pfam" id="PF02310">
    <property type="entry name" value="B12-binding"/>
    <property type="match status" value="1"/>
</dbReference>
<dbReference type="RefSeq" id="WP_091818424.1">
    <property type="nucleotide sequence ID" value="NZ_FOCW01000015.1"/>
</dbReference>
<dbReference type="EMBL" id="FOCW01000015">
    <property type="protein sequence ID" value="SEN97590.1"/>
    <property type="molecule type" value="Genomic_DNA"/>
</dbReference>
<dbReference type="Pfam" id="PF13411">
    <property type="entry name" value="MerR_1"/>
    <property type="match status" value="1"/>
</dbReference>
<evidence type="ECO:0000259" key="4">
    <source>
        <dbReference type="PROSITE" id="PS50937"/>
    </source>
</evidence>
<dbReference type="SUPFAM" id="SSF52242">
    <property type="entry name" value="Cobalamin (vitamin B12)-binding domain"/>
    <property type="match status" value="1"/>
</dbReference>
<dbReference type="OrthoDB" id="9800334at2"/>
<dbReference type="InterPro" id="IPR003759">
    <property type="entry name" value="Cbl-bd_cap"/>
</dbReference>
<dbReference type="PROSITE" id="PS50937">
    <property type="entry name" value="HTH_MERR_2"/>
    <property type="match status" value="1"/>
</dbReference>
<evidence type="ECO:0000313" key="7">
    <source>
        <dbReference type="Proteomes" id="UP000199531"/>
    </source>
</evidence>
<dbReference type="InterPro" id="IPR000551">
    <property type="entry name" value="MerR-type_HTH_dom"/>
</dbReference>
<dbReference type="InterPro" id="IPR006158">
    <property type="entry name" value="Cobalamin-bd"/>
</dbReference>
<dbReference type="Proteomes" id="UP000199531">
    <property type="component" value="Unassembled WGS sequence"/>
</dbReference>
<dbReference type="InterPro" id="IPR047057">
    <property type="entry name" value="MerR_fam"/>
</dbReference>
<dbReference type="InterPro" id="IPR009061">
    <property type="entry name" value="DNA-bd_dom_put_sf"/>
</dbReference>
<dbReference type="GO" id="GO:0003677">
    <property type="term" value="F:DNA binding"/>
    <property type="evidence" value="ECO:0007669"/>
    <property type="project" value="UniProtKB-KW"/>
</dbReference>
<organism evidence="6 7">
    <name type="scientific">Brachymonas denitrificans DSM 15123</name>
    <dbReference type="NCBI Taxonomy" id="1121117"/>
    <lineage>
        <taxon>Bacteria</taxon>
        <taxon>Pseudomonadati</taxon>
        <taxon>Pseudomonadota</taxon>
        <taxon>Betaproteobacteria</taxon>
        <taxon>Burkholderiales</taxon>
        <taxon>Comamonadaceae</taxon>
        <taxon>Brachymonas</taxon>
    </lineage>
</organism>
<feature type="domain" description="B12-binding" evidence="5">
    <location>
        <begin position="202"/>
        <end position="324"/>
    </location>
</feature>
<name>A0A1H8KXB6_9BURK</name>
<dbReference type="Gene3D" id="1.10.1240.10">
    <property type="entry name" value="Methionine synthase domain"/>
    <property type="match status" value="1"/>
</dbReference>
<proteinExistence type="predicted"/>
<evidence type="ECO:0000313" key="6">
    <source>
        <dbReference type="EMBL" id="SEN97590.1"/>
    </source>
</evidence>
<gene>
    <name evidence="6" type="ORF">SAMN02745977_02502</name>
</gene>
<dbReference type="PANTHER" id="PTHR30204:SF67">
    <property type="entry name" value="HTH-TYPE TRANSCRIPTIONAL REGULATOR MLRA-RELATED"/>
    <property type="match status" value="1"/>
</dbReference>
<keyword evidence="1" id="KW-0805">Transcription regulation</keyword>
<dbReference type="InterPro" id="IPR036724">
    <property type="entry name" value="Cobalamin-bd_sf"/>
</dbReference>
<dbReference type="PROSITE" id="PS51332">
    <property type="entry name" value="B12_BINDING"/>
    <property type="match status" value="1"/>
</dbReference>
<evidence type="ECO:0000259" key="5">
    <source>
        <dbReference type="PROSITE" id="PS51332"/>
    </source>
</evidence>
<keyword evidence="2 6" id="KW-0238">DNA-binding</keyword>
<dbReference type="Gene3D" id="1.10.1660.10">
    <property type="match status" value="1"/>
</dbReference>
<feature type="domain" description="HTH merR-type" evidence="4">
    <location>
        <begin position="19"/>
        <end position="74"/>
    </location>
</feature>
<dbReference type="PANTHER" id="PTHR30204">
    <property type="entry name" value="REDOX-CYCLING DRUG-SENSING TRANSCRIPTIONAL ACTIVATOR SOXR"/>
    <property type="match status" value="1"/>
</dbReference>
<keyword evidence="7" id="KW-1185">Reference proteome</keyword>
<dbReference type="Gene3D" id="3.40.50.280">
    <property type="entry name" value="Cobalamin-binding domain"/>
    <property type="match status" value="1"/>
</dbReference>
<dbReference type="CDD" id="cd02065">
    <property type="entry name" value="B12-binding_like"/>
    <property type="match status" value="1"/>
</dbReference>
<keyword evidence="3" id="KW-0804">Transcription</keyword>
<accession>A0A1H8KXB6</accession>
<dbReference type="SUPFAM" id="SSF46955">
    <property type="entry name" value="Putative DNA-binding domain"/>
    <property type="match status" value="1"/>
</dbReference>
<sequence>MSIPTPAPSFTAAPTGDAGLPIAAVERETGLGKDTLRVWEKRYGFPAPTRDSAGDRLYSAAQVQRLKQIRRLLDGGLRPGKVVGLDDAQLGQLLESQEPATTAFLSKTHKQDSLHSHLLEELLNAIGTHNPRALRHGLSHAQLRMGLGAFVTDLVAPLTTAVGDAWAKGRFEIYEEHLYTEVITGVLRHAISTLAPQPVPLGPKVLLTTLPQEQHSLGLLMVETLLALEGCTCVSLGTQTPLTDIAQAARAHRADVVALSFSNVHKPALVQASLRELRAQLPPATALWVGGACTALYQGPLAGVSAVAQLPALQPLVAQWRRGQ</sequence>
<evidence type="ECO:0000256" key="2">
    <source>
        <dbReference type="ARBA" id="ARBA00023125"/>
    </source>
</evidence>